<organism evidence="1 2">
    <name type="scientific">Prymnesium parvum</name>
    <name type="common">Toxic golden alga</name>
    <dbReference type="NCBI Taxonomy" id="97485"/>
    <lineage>
        <taxon>Eukaryota</taxon>
        <taxon>Haptista</taxon>
        <taxon>Haptophyta</taxon>
        <taxon>Prymnesiophyceae</taxon>
        <taxon>Prymnesiales</taxon>
        <taxon>Prymnesiaceae</taxon>
        <taxon>Prymnesium</taxon>
    </lineage>
</organism>
<dbReference type="EMBL" id="JBGBPQ010000003">
    <property type="protein sequence ID" value="KAL1526447.1"/>
    <property type="molecule type" value="Genomic_DNA"/>
</dbReference>
<sequence length="415" mass="46476">MPLKEGCATDRLLTYVPKYGLANRILELQAALRVATLANRTLLLPQLLPSISFDRLFSTCSLRRHFCVIDLARNPLSNSTGKLDEVAGVSLHGERMSVFQGARVVLRDPPAEWAHKLRRVSTLDVGQFVEQRLHDEPLVLLLSTLHLLREPSSDCSRADVRLHCDHPGVGFWAPPPPHVIHFWRLLTPRATVTKRVRLIKKRFQTENSNVGSVGVHMRYADGSCEDRVAIWWGGKALDPPAPKCGKIPGCTTLDRSCCNFKLVPSDDPKSLRFPPYLYTRIQAYCESQLAQGELLNSLIAREKIGHAFLALDGQRVDLERQLMKNLKSAHVTVHVNPKLSTKVWSSKYSKAGWNATDIEDSLVDMFTLAETDLFVANPASSFSGCVRDIRAARRIRLGTTQMGLPPHDRKSLHAF</sequence>
<dbReference type="Proteomes" id="UP001515480">
    <property type="component" value="Unassembled WGS sequence"/>
</dbReference>
<evidence type="ECO:0008006" key="3">
    <source>
        <dbReference type="Google" id="ProtNLM"/>
    </source>
</evidence>
<gene>
    <name evidence="1" type="ORF">AB1Y20_015159</name>
</gene>
<evidence type="ECO:0000313" key="2">
    <source>
        <dbReference type="Proteomes" id="UP001515480"/>
    </source>
</evidence>
<comment type="caution">
    <text evidence="1">The sequence shown here is derived from an EMBL/GenBank/DDBJ whole genome shotgun (WGS) entry which is preliminary data.</text>
</comment>
<accession>A0AB34JZB3</accession>
<reference evidence="1 2" key="1">
    <citation type="journal article" date="2024" name="Science">
        <title>Giant polyketide synthase enzymes in the biosynthesis of giant marine polyether toxins.</title>
        <authorList>
            <person name="Fallon T.R."/>
            <person name="Shende V.V."/>
            <person name="Wierzbicki I.H."/>
            <person name="Pendleton A.L."/>
            <person name="Watervoot N.F."/>
            <person name="Auber R.P."/>
            <person name="Gonzalez D.J."/>
            <person name="Wisecaver J.H."/>
            <person name="Moore B.S."/>
        </authorList>
    </citation>
    <scope>NUCLEOTIDE SEQUENCE [LARGE SCALE GENOMIC DNA]</scope>
    <source>
        <strain evidence="1 2">12B1</strain>
    </source>
</reference>
<evidence type="ECO:0000313" key="1">
    <source>
        <dbReference type="EMBL" id="KAL1526447.1"/>
    </source>
</evidence>
<dbReference type="Gene3D" id="3.40.50.11350">
    <property type="match status" value="1"/>
</dbReference>
<dbReference type="AlphaFoldDB" id="A0AB34JZB3"/>
<name>A0AB34JZB3_PRYPA</name>
<proteinExistence type="predicted"/>
<protein>
    <recommendedName>
        <fullName evidence="3">GDP-fucose protein O-fucosyltransferase 1</fullName>
    </recommendedName>
</protein>
<keyword evidence="2" id="KW-1185">Reference proteome</keyword>